<accession>A0A346PJS0</accession>
<evidence type="ECO:0000313" key="1">
    <source>
        <dbReference type="EMBL" id="AXR79765.1"/>
    </source>
</evidence>
<evidence type="ECO:0000313" key="2">
    <source>
        <dbReference type="Proteomes" id="UP000258707"/>
    </source>
</evidence>
<dbReference type="AlphaFoldDB" id="A0A346PJS0"/>
<dbReference type="KEGG" id="nan:AArc1_3473"/>
<sequence length="52" mass="5964">MASEYDFEWTITVCTNCGRLYGARTRSDGPPHPFGTNADCPCEQPAFREYDW</sequence>
<name>A0A346PJS0_9EURY</name>
<proteinExistence type="predicted"/>
<organism evidence="1 2">
    <name type="scientific">Natrarchaeobaculum sulfurireducens</name>
    <dbReference type="NCBI Taxonomy" id="2044521"/>
    <lineage>
        <taxon>Archaea</taxon>
        <taxon>Methanobacteriati</taxon>
        <taxon>Methanobacteriota</taxon>
        <taxon>Stenosarchaea group</taxon>
        <taxon>Halobacteria</taxon>
        <taxon>Halobacteriales</taxon>
        <taxon>Natrialbaceae</taxon>
        <taxon>Natrarchaeobaculum</taxon>
    </lineage>
</organism>
<gene>
    <name evidence="1" type="ORF">AArc1_3473</name>
</gene>
<protein>
    <submittedName>
        <fullName evidence="1">Uncharacterized protein</fullName>
    </submittedName>
</protein>
<reference evidence="2" key="1">
    <citation type="submission" date="2017-10" db="EMBL/GenBank/DDBJ databases">
        <title>Phenotypic and genomic properties of facultatively anaerobic sulfur-reducing natronoarchaea from hypersaline soda lakes.</title>
        <authorList>
            <person name="Sorokin D.Y."/>
            <person name="Kublanov I.V."/>
            <person name="Roman P."/>
            <person name="Sinninghe Damste J.S."/>
            <person name="Golyshin P.N."/>
            <person name="Rojo D."/>
            <person name="Ciordia S."/>
            <person name="Mena Md.C."/>
            <person name="Ferrer M."/>
            <person name="Messina E."/>
            <person name="Smedile F."/>
            <person name="La Spada G."/>
            <person name="La Cono V."/>
            <person name="Yakimov M.M."/>
        </authorList>
    </citation>
    <scope>NUCLEOTIDE SEQUENCE [LARGE SCALE GENOMIC DNA]</scope>
    <source>
        <strain evidence="2">AArc1</strain>
    </source>
</reference>
<dbReference type="EMBL" id="CP024047">
    <property type="protein sequence ID" value="AXR79765.1"/>
    <property type="molecule type" value="Genomic_DNA"/>
</dbReference>
<dbReference type="Proteomes" id="UP000258707">
    <property type="component" value="Chromosome"/>
</dbReference>